<dbReference type="PANTHER" id="PTHR10907:SF47">
    <property type="entry name" value="REGUCALCIN"/>
    <property type="match status" value="1"/>
</dbReference>
<comment type="cofactor">
    <cofactor evidence="3">
        <name>Zn(2+)</name>
        <dbReference type="ChEBI" id="CHEBI:29105"/>
    </cofactor>
    <text evidence="3">Binds 1 divalent metal cation per subunit.</text>
</comment>
<evidence type="ECO:0000256" key="3">
    <source>
        <dbReference type="PIRSR" id="PIRSR605511-2"/>
    </source>
</evidence>
<dbReference type="GO" id="GO:0004341">
    <property type="term" value="F:gluconolactonase activity"/>
    <property type="evidence" value="ECO:0007669"/>
    <property type="project" value="TreeGrafter"/>
</dbReference>
<feature type="binding site" evidence="3">
    <location>
        <position position="167"/>
    </location>
    <ligand>
        <name>substrate</name>
    </ligand>
</feature>
<gene>
    <name evidence="5" type="ORF">P154DRAFT_522257</name>
</gene>
<evidence type="ECO:0000259" key="4">
    <source>
        <dbReference type="Pfam" id="PF08450"/>
    </source>
</evidence>
<evidence type="ECO:0000313" key="6">
    <source>
        <dbReference type="Proteomes" id="UP000799779"/>
    </source>
</evidence>
<keyword evidence="3" id="KW-0479">Metal-binding</keyword>
<dbReference type="SUPFAM" id="SSF63829">
    <property type="entry name" value="Calcium-dependent phosphotriesterase"/>
    <property type="match status" value="1"/>
</dbReference>
<accession>A0A6A5WG86</accession>
<proteinExistence type="inferred from homology"/>
<protein>
    <submittedName>
        <fullName evidence="5">SGL-domain-containing protein</fullName>
    </submittedName>
</protein>
<evidence type="ECO:0000256" key="2">
    <source>
        <dbReference type="PIRSR" id="PIRSR605511-1"/>
    </source>
</evidence>
<dbReference type="PRINTS" id="PR01790">
    <property type="entry name" value="SMP30FAMILY"/>
</dbReference>
<dbReference type="PANTHER" id="PTHR10907">
    <property type="entry name" value="REGUCALCIN"/>
    <property type="match status" value="1"/>
</dbReference>
<sequence length="374" mass="40650">MGATLSKLWGAFKSAWTGGGAGKRNANGHRRDLENGHAALNKTASSASSMGIKKYEITEPWLKLNCSLGEGPFWDETNNTLRFIDIEKMRLHSVDLNIGASSHRVVKEMDISLGCTADIEGNDEEFIFGGKLGYGICNKQTGEYRWIKKVWDDAEQKDNKPHRMRGNDGAVDSHGRYWVGYMNDPLVAEVIDEGAVWRLDPDGSLHRPLSNIVIPNGTVWNKEDNTMYFADSPSRVISAFDYDPATGAVSNQRPFFRIPDAYGPDAVPDGHCLDEEGYMWTAVHGAGVVLRVSPQGELVAEVKVPTQNTTCPTFVGEDLVITSAGGTSGPDGKGIDEFAGSVFKIHVGVKGLKRYKFKPGPALEGGKADGKAGE</sequence>
<dbReference type="InterPro" id="IPR011042">
    <property type="entry name" value="6-blade_b-propeller_TolB-like"/>
</dbReference>
<feature type="binding site" evidence="3">
    <location>
        <position position="70"/>
    </location>
    <ligand>
        <name>a divalent metal cation</name>
        <dbReference type="ChEBI" id="CHEBI:60240"/>
    </ligand>
</feature>
<dbReference type="Pfam" id="PF08450">
    <property type="entry name" value="SGL"/>
    <property type="match status" value="1"/>
</dbReference>
<feature type="binding site" evidence="3">
    <location>
        <position position="216"/>
    </location>
    <ligand>
        <name>a divalent metal cation</name>
        <dbReference type="ChEBI" id="CHEBI:60240"/>
    </ligand>
</feature>
<dbReference type="EMBL" id="ML977587">
    <property type="protein sequence ID" value="KAF2000642.1"/>
    <property type="molecule type" value="Genomic_DNA"/>
</dbReference>
<dbReference type="Gene3D" id="2.120.10.30">
    <property type="entry name" value="TolB, C-terminal domain"/>
    <property type="match status" value="1"/>
</dbReference>
<keyword evidence="6" id="KW-1185">Reference proteome</keyword>
<evidence type="ECO:0000256" key="1">
    <source>
        <dbReference type="ARBA" id="ARBA00008853"/>
    </source>
</evidence>
<dbReference type="AlphaFoldDB" id="A0A6A5WG86"/>
<feature type="active site" description="Proton donor/acceptor" evidence="2">
    <location>
        <position position="269"/>
    </location>
</feature>
<feature type="binding site" evidence="3">
    <location>
        <position position="165"/>
    </location>
    <ligand>
        <name>substrate</name>
    </ligand>
</feature>
<organism evidence="5 6">
    <name type="scientific">Amniculicola lignicola CBS 123094</name>
    <dbReference type="NCBI Taxonomy" id="1392246"/>
    <lineage>
        <taxon>Eukaryota</taxon>
        <taxon>Fungi</taxon>
        <taxon>Dikarya</taxon>
        <taxon>Ascomycota</taxon>
        <taxon>Pezizomycotina</taxon>
        <taxon>Dothideomycetes</taxon>
        <taxon>Pleosporomycetidae</taxon>
        <taxon>Pleosporales</taxon>
        <taxon>Amniculicolaceae</taxon>
        <taxon>Amniculicola</taxon>
    </lineage>
</organism>
<comment type="similarity">
    <text evidence="1">Belongs to the SMP-30/CGR1 family.</text>
</comment>
<feature type="binding site" evidence="3">
    <location>
        <position position="269"/>
    </location>
    <ligand>
        <name>a divalent metal cation</name>
        <dbReference type="ChEBI" id="CHEBI:60240"/>
    </ligand>
</feature>
<dbReference type="GO" id="GO:0005509">
    <property type="term" value="F:calcium ion binding"/>
    <property type="evidence" value="ECO:0007669"/>
    <property type="project" value="TreeGrafter"/>
</dbReference>
<keyword evidence="3" id="KW-0862">Zinc</keyword>
<dbReference type="InterPro" id="IPR005511">
    <property type="entry name" value="SMP-30"/>
</dbReference>
<dbReference type="InterPro" id="IPR013658">
    <property type="entry name" value="SGL"/>
</dbReference>
<dbReference type="Proteomes" id="UP000799779">
    <property type="component" value="Unassembled WGS sequence"/>
</dbReference>
<evidence type="ECO:0000313" key="5">
    <source>
        <dbReference type="EMBL" id="KAF2000642.1"/>
    </source>
</evidence>
<reference evidence="5" key="1">
    <citation type="journal article" date="2020" name="Stud. Mycol.">
        <title>101 Dothideomycetes genomes: a test case for predicting lifestyles and emergence of pathogens.</title>
        <authorList>
            <person name="Haridas S."/>
            <person name="Albert R."/>
            <person name="Binder M."/>
            <person name="Bloem J."/>
            <person name="Labutti K."/>
            <person name="Salamov A."/>
            <person name="Andreopoulos B."/>
            <person name="Baker S."/>
            <person name="Barry K."/>
            <person name="Bills G."/>
            <person name="Bluhm B."/>
            <person name="Cannon C."/>
            <person name="Castanera R."/>
            <person name="Culley D."/>
            <person name="Daum C."/>
            <person name="Ezra D."/>
            <person name="Gonzalez J."/>
            <person name="Henrissat B."/>
            <person name="Kuo A."/>
            <person name="Liang C."/>
            <person name="Lipzen A."/>
            <person name="Lutzoni F."/>
            <person name="Magnuson J."/>
            <person name="Mondo S."/>
            <person name="Nolan M."/>
            <person name="Ohm R."/>
            <person name="Pangilinan J."/>
            <person name="Park H.-J."/>
            <person name="Ramirez L."/>
            <person name="Alfaro M."/>
            <person name="Sun H."/>
            <person name="Tritt A."/>
            <person name="Yoshinaga Y."/>
            <person name="Zwiers L.-H."/>
            <person name="Turgeon B."/>
            <person name="Goodwin S."/>
            <person name="Spatafora J."/>
            <person name="Crous P."/>
            <person name="Grigoriev I."/>
        </authorList>
    </citation>
    <scope>NUCLEOTIDE SEQUENCE</scope>
    <source>
        <strain evidence="5">CBS 123094</strain>
    </source>
</reference>
<dbReference type="OrthoDB" id="423498at2759"/>
<name>A0A6A5WG86_9PLEO</name>
<feature type="domain" description="SMP-30/Gluconolactonase/LRE-like region" evidence="4">
    <location>
        <begin position="68"/>
        <end position="324"/>
    </location>
</feature>